<name>E1KZZ4_FINMA</name>
<dbReference type="Proteomes" id="UP000003807">
    <property type="component" value="Unassembled WGS sequence"/>
</dbReference>
<evidence type="ECO:0000256" key="1">
    <source>
        <dbReference type="SAM" id="Phobius"/>
    </source>
</evidence>
<feature type="transmembrane region" description="Helical" evidence="1">
    <location>
        <begin position="20"/>
        <end position="35"/>
    </location>
</feature>
<keyword evidence="1" id="KW-0472">Membrane</keyword>
<comment type="caution">
    <text evidence="2">The sequence shown here is derived from an EMBL/GenBank/DDBJ whole genome shotgun (WGS) entry which is preliminary data.</text>
</comment>
<protein>
    <submittedName>
        <fullName evidence="2">Uncharacterized protein</fullName>
    </submittedName>
</protein>
<evidence type="ECO:0000313" key="3">
    <source>
        <dbReference type="Proteomes" id="UP000003807"/>
    </source>
</evidence>
<dbReference type="EMBL" id="AEDP01000049">
    <property type="protein sequence ID" value="EFL53339.1"/>
    <property type="molecule type" value="Genomic_DNA"/>
</dbReference>
<sequence length="37" mass="4591">MNYLLNFSDKYLYDMIDFKYSFATFTLNYVLYFAIKN</sequence>
<evidence type="ECO:0000313" key="2">
    <source>
        <dbReference type="EMBL" id="EFL53339.1"/>
    </source>
</evidence>
<keyword evidence="1" id="KW-1133">Transmembrane helix</keyword>
<reference evidence="2 3" key="1">
    <citation type="submission" date="2010-08" db="EMBL/GenBank/DDBJ databases">
        <authorList>
            <person name="Durkin A.S."/>
            <person name="Madupu R."/>
            <person name="Torralba M."/>
            <person name="Gillis M."/>
            <person name="Methe B."/>
            <person name="Sutton G."/>
            <person name="Nelson K.E."/>
        </authorList>
    </citation>
    <scope>NUCLEOTIDE SEQUENCE [LARGE SCALE GENOMIC DNA]</scope>
    <source>
        <strain evidence="2 3">BVS033A4</strain>
    </source>
</reference>
<proteinExistence type="predicted"/>
<accession>E1KZZ4</accession>
<gene>
    <name evidence="2" type="ORF">HMPREF9289_0983</name>
</gene>
<dbReference type="AlphaFoldDB" id="E1KZZ4"/>
<organism evidence="2 3">
    <name type="scientific">Finegoldia magna BVS033A4</name>
    <dbReference type="NCBI Taxonomy" id="866773"/>
    <lineage>
        <taxon>Bacteria</taxon>
        <taxon>Bacillati</taxon>
        <taxon>Bacillota</taxon>
        <taxon>Tissierellia</taxon>
        <taxon>Tissierellales</taxon>
        <taxon>Peptoniphilaceae</taxon>
        <taxon>Finegoldia</taxon>
    </lineage>
</organism>
<keyword evidence="1" id="KW-0812">Transmembrane</keyword>